<reference evidence="1" key="2">
    <citation type="submission" date="2018-05" db="EMBL/GenBank/DDBJ databases">
        <title>OmerRS3 (Oryza meridionalis Reference Sequence Version 3).</title>
        <authorList>
            <person name="Zhang J."/>
            <person name="Kudrna D."/>
            <person name="Lee S."/>
            <person name="Talag J."/>
            <person name="Welchert J."/>
            <person name="Wing R.A."/>
        </authorList>
    </citation>
    <scope>NUCLEOTIDE SEQUENCE [LARGE SCALE GENOMIC DNA]</scope>
    <source>
        <strain evidence="1">cv. OR44</strain>
    </source>
</reference>
<reference evidence="1" key="1">
    <citation type="submission" date="2015-04" db="UniProtKB">
        <authorList>
            <consortium name="EnsemblPlants"/>
        </authorList>
    </citation>
    <scope>IDENTIFICATION</scope>
</reference>
<proteinExistence type="predicted"/>
<evidence type="ECO:0000313" key="2">
    <source>
        <dbReference type="Proteomes" id="UP000008021"/>
    </source>
</evidence>
<protein>
    <submittedName>
        <fullName evidence="1">Uncharacterized protein</fullName>
    </submittedName>
</protein>
<dbReference type="EnsemblPlants" id="OMERI03G21020.1">
    <property type="protein sequence ID" value="OMERI03G21020.1"/>
    <property type="gene ID" value="OMERI03G21020"/>
</dbReference>
<organism evidence="1">
    <name type="scientific">Oryza meridionalis</name>
    <dbReference type="NCBI Taxonomy" id="40149"/>
    <lineage>
        <taxon>Eukaryota</taxon>
        <taxon>Viridiplantae</taxon>
        <taxon>Streptophyta</taxon>
        <taxon>Embryophyta</taxon>
        <taxon>Tracheophyta</taxon>
        <taxon>Spermatophyta</taxon>
        <taxon>Magnoliopsida</taxon>
        <taxon>Liliopsida</taxon>
        <taxon>Poales</taxon>
        <taxon>Poaceae</taxon>
        <taxon>BOP clade</taxon>
        <taxon>Oryzoideae</taxon>
        <taxon>Oryzeae</taxon>
        <taxon>Oryzinae</taxon>
        <taxon>Oryza</taxon>
    </lineage>
</organism>
<dbReference type="HOGENOM" id="CLU_1565349_0_0_1"/>
<dbReference type="Proteomes" id="UP000008021">
    <property type="component" value="Chromosome 3"/>
</dbReference>
<keyword evidence="2" id="KW-1185">Reference proteome</keyword>
<name>A0A0E0D2S4_9ORYZ</name>
<sequence>MLPLRPWLSRSERVRALAACRRPALRLAGRDRLRDRAVHTVIAPSLEPSVLATSSPRNRHTSHRLDILGASLPKIPKSYSPRRRRRAVFLPRRPAGAVFFPAMPGRRAVFLQRRRPSPPRRLPPRRPTVAAAAAFCGLIPSARRRRSSVTVAATKHGATKAIPICLPVPST</sequence>
<evidence type="ECO:0000313" key="1">
    <source>
        <dbReference type="EnsemblPlants" id="OMERI03G21020.1"/>
    </source>
</evidence>
<dbReference type="Gramene" id="OMERI03G21020.1">
    <property type="protein sequence ID" value="OMERI03G21020.1"/>
    <property type="gene ID" value="OMERI03G21020"/>
</dbReference>
<dbReference type="AlphaFoldDB" id="A0A0E0D2S4"/>
<accession>A0A0E0D2S4</accession>